<feature type="non-terminal residue" evidence="2">
    <location>
        <position position="1"/>
    </location>
</feature>
<feature type="transmembrane region" description="Helical" evidence="1">
    <location>
        <begin position="239"/>
        <end position="259"/>
    </location>
</feature>
<evidence type="ECO:0000313" key="3">
    <source>
        <dbReference type="Proteomes" id="UP001597024"/>
    </source>
</evidence>
<sequence length="362" mass="38937">RAHLLDRLIPAAVASRLTSRDPAEHFRPRRAWEAERVRAHLACLARLMTAADTRDLAWWQLARHSGTGRFRTGFLVGSVTAMAAWAVIGLLGRLVYGVVTGERDWLAYNARGWLLSDIVFGALFGLVCGFKIKKWSHGTPGSLSGGIRSRTGRRRGRVIRGTVAGFVSGAVVGLGYGFVSGSPLLVVALLGLVVGLVFGLTSGLVYGLMSAIAVRLEAPAAGTAGTPLSSLRNDRALNLVRLVVLGLVFVPLFGLLYTLLPGALSEAEHRLVLVVVSTVGDALMFGLLFAVSVGEHHGWPAYLIATHRLARRGLLPRDLMSFLDDAHRLGLLRTVGPIYQFRHAALQDDLATSSLLSVDSRK</sequence>
<accession>A0ABW3DLI0</accession>
<feature type="transmembrane region" description="Helical" evidence="1">
    <location>
        <begin position="158"/>
        <end position="179"/>
    </location>
</feature>
<feature type="transmembrane region" description="Helical" evidence="1">
    <location>
        <begin position="271"/>
        <end position="291"/>
    </location>
</feature>
<reference evidence="3" key="1">
    <citation type="journal article" date="2019" name="Int. J. Syst. Evol. Microbiol.">
        <title>The Global Catalogue of Microorganisms (GCM) 10K type strain sequencing project: providing services to taxonomists for standard genome sequencing and annotation.</title>
        <authorList>
            <consortium name="The Broad Institute Genomics Platform"/>
            <consortium name="The Broad Institute Genome Sequencing Center for Infectious Disease"/>
            <person name="Wu L."/>
            <person name="Ma J."/>
        </authorList>
    </citation>
    <scope>NUCLEOTIDE SEQUENCE [LARGE SCALE GENOMIC DNA]</scope>
    <source>
        <strain evidence="3">CCUG 62974</strain>
    </source>
</reference>
<feature type="transmembrane region" description="Helical" evidence="1">
    <location>
        <begin position="73"/>
        <end position="92"/>
    </location>
</feature>
<gene>
    <name evidence="2" type="ORF">ACFQ08_08690</name>
</gene>
<feature type="transmembrane region" description="Helical" evidence="1">
    <location>
        <begin position="112"/>
        <end position="130"/>
    </location>
</feature>
<comment type="caution">
    <text evidence="2">The sequence shown here is derived from an EMBL/GenBank/DDBJ whole genome shotgun (WGS) entry which is preliminary data.</text>
</comment>
<proteinExistence type="predicted"/>
<evidence type="ECO:0000313" key="2">
    <source>
        <dbReference type="EMBL" id="MFD0884629.1"/>
    </source>
</evidence>
<keyword evidence="3" id="KW-1185">Reference proteome</keyword>
<keyword evidence="1" id="KW-0812">Transmembrane</keyword>
<keyword evidence="1" id="KW-1133">Transmembrane helix</keyword>
<name>A0ABW3DLI0_9ACTN</name>
<evidence type="ECO:0000256" key="1">
    <source>
        <dbReference type="SAM" id="Phobius"/>
    </source>
</evidence>
<organism evidence="2 3">
    <name type="scientific">Streptosporangium algeriense</name>
    <dbReference type="NCBI Taxonomy" id="1682748"/>
    <lineage>
        <taxon>Bacteria</taxon>
        <taxon>Bacillati</taxon>
        <taxon>Actinomycetota</taxon>
        <taxon>Actinomycetes</taxon>
        <taxon>Streptosporangiales</taxon>
        <taxon>Streptosporangiaceae</taxon>
        <taxon>Streptosporangium</taxon>
    </lineage>
</organism>
<protein>
    <submittedName>
        <fullName evidence="2">Uncharacterized protein</fullName>
    </submittedName>
</protein>
<dbReference type="EMBL" id="JBHTHX010000199">
    <property type="protein sequence ID" value="MFD0884629.1"/>
    <property type="molecule type" value="Genomic_DNA"/>
</dbReference>
<dbReference type="Proteomes" id="UP001597024">
    <property type="component" value="Unassembled WGS sequence"/>
</dbReference>
<feature type="transmembrane region" description="Helical" evidence="1">
    <location>
        <begin position="185"/>
        <end position="208"/>
    </location>
</feature>
<keyword evidence="1" id="KW-0472">Membrane</keyword>